<dbReference type="EMBL" id="BAAAPW010000003">
    <property type="protein sequence ID" value="GAA2038427.1"/>
    <property type="molecule type" value="Genomic_DNA"/>
</dbReference>
<dbReference type="Proteomes" id="UP001501196">
    <property type="component" value="Unassembled WGS sequence"/>
</dbReference>
<feature type="region of interest" description="Disordered" evidence="1">
    <location>
        <begin position="1"/>
        <end position="27"/>
    </location>
</feature>
<reference evidence="4" key="1">
    <citation type="journal article" date="2019" name="Int. J. Syst. Evol. Microbiol.">
        <title>The Global Catalogue of Microorganisms (GCM) 10K type strain sequencing project: providing services to taxonomists for standard genome sequencing and annotation.</title>
        <authorList>
            <consortium name="The Broad Institute Genomics Platform"/>
            <consortium name="The Broad Institute Genome Sequencing Center for Infectious Disease"/>
            <person name="Wu L."/>
            <person name="Ma J."/>
        </authorList>
    </citation>
    <scope>NUCLEOTIDE SEQUENCE [LARGE SCALE GENOMIC DNA]</scope>
    <source>
        <strain evidence="4">JCM 15672</strain>
    </source>
</reference>
<feature type="transmembrane region" description="Helical" evidence="2">
    <location>
        <begin position="34"/>
        <end position="55"/>
    </location>
</feature>
<feature type="transmembrane region" description="Helical" evidence="2">
    <location>
        <begin position="61"/>
        <end position="80"/>
    </location>
</feature>
<comment type="caution">
    <text evidence="3">The sequence shown here is derived from an EMBL/GenBank/DDBJ whole genome shotgun (WGS) entry which is preliminary data.</text>
</comment>
<evidence type="ECO:0008006" key="5">
    <source>
        <dbReference type="Google" id="ProtNLM"/>
    </source>
</evidence>
<keyword evidence="2" id="KW-0472">Membrane</keyword>
<protein>
    <recommendedName>
        <fullName evidence="5">DUF1294 domain-containing protein</fullName>
    </recommendedName>
</protein>
<evidence type="ECO:0000256" key="1">
    <source>
        <dbReference type="SAM" id="MobiDB-lite"/>
    </source>
</evidence>
<gene>
    <name evidence="3" type="ORF">GCM10009819_24050</name>
</gene>
<evidence type="ECO:0000313" key="3">
    <source>
        <dbReference type="EMBL" id="GAA2038427.1"/>
    </source>
</evidence>
<evidence type="ECO:0000256" key="2">
    <source>
        <dbReference type="SAM" id="Phobius"/>
    </source>
</evidence>
<dbReference type="Pfam" id="PF06961">
    <property type="entry name" value="DUF1294"/>
    <property type="match status" value="1"/>
</dbReference>
<organism evidence="3 4">
    <name type="scientific">Agromyces tropicus</name>
    <dbReference type="NCBI Taxonomy" id="555371"/>
    <lineage>
        <taxon>Bacteria</taxon>
        <taxon>Bacillati</taxon>
        <taxon>Actinomycetota</taxon>
        <taxon>Actinomycetes</taxon>
        <taxon>Micrococcales</taxon>
        <taxon>Microbacteriaceae</taxon>
        <taxon>Agromyces</taxon>
    </lineage>
</organism>
<keyword evidence="2" id="KW-0812">Transmembrane</keyword>
<feature type="transmembrane region" description="Helical" evidence="2">
    <location>
        <begin position="128"/>
        <end position="149"/>
    </location>
</feature>
<accession>A0ABP5G5S0</accession>
<sequence>MRPEPTAARRGPHAASRPPRRPVARPERDLSRPLPAVLSWGVLVVFAIALAAGLLVGAVPWWLAAWFGAASVVAFAAYGIDKSAAQRDAPRVAERTLHLVDLAGGWPGALAAQQLFRHKTRKRSFRRAFWATVVVNVLLALGLVALLGAPDPVPGLLDRLAG</sequence>
<keyword evidence="2" id="KW-1133">Transmembrane helix</keyword>
<evidence type="ECO:0000313" key="4">
    <source>
        <dbReference type="Proteomes" id="UP001501196"/>
    </source>
</evidence>
<keyword evidence="4" id="KW-1185">Reference proteome</keyword>
<proteinExistence type="predicted"/>
<name>A0ABP5G5S0_9MICO</name>
<dbReference type="InterPro" id="IPR010718">
    <property type="entry name" value="DUF1294"/>
</dbReference>
<dbReference type="RefSeq" id="WP_344374091.1">
    <property type="nucleotide sequence ID" value="NZ_BAAAPW010000003.1"/>
</dbReference>